<gene>
    <name evidence="2" type="ORF">OJ252_3149</name>
</gene>
<evidence type="ECO:0000313" key="2">
    <source>
        <dbReference type="EMBL" id="KAJ1606514.1"/>
    </source>
</evidence>
<feature type="region of interest" description="Disordered" evidence="1">
    <location>
        <begin position="127"/>
        <end position="202"/>
    </location>
</feature>
<keyword evidence="3" id="KW-1185">Reference proteome</keyword>
<reference evidence="2" key="1">
    <citation type="submission" date="2022-10" db="EMBL/GenBank/DDBJ databases">
        <title>Adaptive evolution leads to modifications in subtelomeric GC content in a zoonotic Cryptosporidium species.</title>
        <authorList>
            <person name="Li J."/>
            <person name="Feng Y."/>
            <person name="Xiao L."/>
        </authorList>
    </citation>
    <scope>NUCLEOTIDE SEQUENCE</scope>
    <source>
        <strain evidence="2">25894</strain>
    </source>
</reference>
<sequence>GPRAVPELELVPVEGNGVVLLGLDQPLEVLGDHRVLLLRKVPVVYSDQIPARVAQRLEEWRLELPDRASAVGDDVLVQDPGVVLLPLLDHKEQTHRVGVKLASTPVDYALLDEVVGVPQGLVDVPEQQQTRPPRVWRTRKPAPTPRRAHEGPGKACCRKRSSGPWPYRPSPRSRGGSFCGASSGSEHARGLSPSPRKGRCPCPRSLARTAPRWGFANGSSANFVGDGVQADHTVGGVVGDVAAHAGVEAAVLEVGHPPGPSVLQYLLVELNDVELLEPVAYFRKVIHHKVGNQQGQDAQPEGSRLGHLQRA</sequence>
<comment type="caution">
    <text evidence="2">The sequence shown here is derived from an EMBL/GenBank/DDBJ whole genome shotgun (WGS) entry which is preliminary data.</text>
</comment>
<dbReference type="EMBL" id="JAPCXB010000139">
    <property type="protein sequence ID" value="KAJ1606514.1"/>
    <property type="molecule type" value="Genomic_DNA"/>
</dbReference>
<organism evidence="2 3">
    <name type="scientific">Cryptosporidium canis</name>
    <dbReference type="NCBI Taxonomy" id="195482"/>
    <lineage>
        <taxon>Eukaryota</taxon>
        <taxon>Sar</taxon>
        <taxon>Alveolata</taxon>
        <taxon>Apicomplexa</taxon>
        <taxon>Conoidasida</taxon>
        <taxon>Coccidia</taxon>
        <taxon>Eucoccidiorida</taxon>
        <taxon>Eimeriorina</taxon>
        <taxon>Cryptosporidiidae</taxon>
        <taxon>Cryptosporidium</taxon>
    </lineage>
</organism>
<feature type="non-terminal residue" evidence="2">
    <location>
        <position position="1"/>
    </location>
</feature>
<evidence type="ECO:0000313" key="3">
    <source>
        <dbReference type="Proteomes" id="UP001071777"/>
    </source>
</evidence>
<dbReference type="Proteomes" id="UP001071777">
    <property type="component" value="Unassembled WGS sequence"/>
</dbReference>
<proteinExistence type="predicted"/>
<protein>
    <submittedName>
        <fullName evidence="2">Uncharacterized protein</fullName>
    </submittedName>
</protein>
<evidence type="ECO:0000256" key="1">
    <source>
        <dbReference type="SAM" id="MobiDB-lite"/>
    </source>
</evidence>
<name>A0ABQ8P383_9CRYT</name>
<feature type="region of interest" description="Disordered" evidence="1">
    <location>
        <begin position="291"/>
        <end position="311"/>
    </location>
</feature>
<accession>A0ABQ8P383</accession>